<keyword evidence="13" id="KW-1185">Reference proteome</keyword>
<comment type="catalytic activity">
    <reaction evidence="7">
        <text>L-threonyl-[protein] + ATP = O-phospho-L-threonyl-[protein] + ADP + H(+)</text>
        <dbReference type="Rhea" id="RHEA:46608"/>
        <dbReference type="Rhea" id="RHEA-COMP:11060"/>
        <dbReference type="Rhea" id="RHEA-COMP:11605"/>
        <dbReference type="ChEBI" id="CHEBI:15378"/>
        <dbReference type="ChEBI" id="CHEBI:30013"/>
        <dbReference type="ChEBI" id="CHEBI:30616"/>
        <dbReference type="ChEBI" id="CHEBI:61977"/>
        <dbReference type="ChEBI" id="CHEBI:456216"/>
        <dbReference type="EC" id="2.7.11.1"/>
    </reaction>
</comment>
<evidence type="ECO:0000256" key="7">
    <source>
        <dbReference type="ARBA" id="ARBA00047899"/>
    </source>
</evidence>
<dbReference type="AlphaFoldDB" id="A0A7D9HA16"/>
<dbReference type="InterPro" id="IPR050494">
    <property type="entry name" value="Ser_Thr_dual-spec_kinase"/>
</dbReference>
<keyword evidence="12" id="KW-0238">DNA-binding</keyword>
<evidence type="ECO:0000256" key="3">
    <source>
        <dbReference type="ARBA" id="ARBA00022679"/>
    </source>
</evidence>
<evidence type="ECO:0000256" key="1">
    <source>
        <dbReference type="ARBA" id="ARBA00012513"/>
    </source>
</evidence>
<feature type="region of interest" description="Disordered" evidence="10">
    <location>
        <begin position="1"/>
        <end position="23"/>
    </location>
</feature>
<evidence type="ECO:0000313" key="13">
    <source>
        <dbReference type="Proteomes" id="UP001152795"/>
    </source>
</evidence>
<comment type="similarity">
    <text evidence="9">Belongs to the protein kinase superfamily. CMGC Ser/Thr protein kinase family. HIPK subfamily.</text>
</comment>
<evidence type="ECO:0000259" key="11">
    <source>
        <dbReference type="PROSITE" id="PS50011"/>
    </source>
</evidence>
<dbReference type="GO" id="GO:0004713">
    <property type="term" value="F:protein tyrosine kinase activity"/>
    <property type="evidence" value="ECO:0007669"/>
    <property type="project" value="TreeGrafter"/>
</dbReference>
<evidence type="ECO:0000256" key="2">
    <source>
        <dbReference type="ARBA" id="ARBA00022527"/>
    </source>
</evidence>
<dbReference type="PROSITE" id="PS50011">
    <property type="entry name" value="PROTEIN_KINASE_DOM"/>
    <property type="match status" value="1"/>
</dbReference>
<dbReference type="FunFam" id="1.10.510.10:FF:000029">
    <property type="entry name" value="Homeodomain-interacting protein kinase 2 isoform 1"/>
    <property type="match status" value="1"/>
</dbReference>
<dbReference type="InterPro" id="IPR017441">
    <property type="entry name" value="Protein_kinase_ATP_BS"/>
</dbReference>
<keyword evidence="4" id="KW-0547">Nucleotide-binding</keyword>
<keyword evidence="5 12" id="KW-0418">Kinase</keyword>
<feature type="domain" description="Protein kinase" evidence="11">
    <location>
        <begin position="44"/>
        <end position="376"/>
    </location>
</feature>
<evidence type="ECO:0000256" key="8">
    <source>
        <dbReference type="ARBA" id="ARBA00048679"/>
    </source>
</evidence>
<gene>
    <name evidence="12" type="ORF">PACLA_8A001517</name>
</gene>
<dbReference type="GO" id="GO:0003677">
    <property type="term" value="F:DNA binding"/>
    <property type="evidence" value="ECO:0007669"/>
    <property type="project" value="UniProtKB-KW"/>
</dbReference>
<evidence type="ECO:0000256" key="4">
    <source>
        <dbReference type="ARBA" id="ARBA00022741"/>
    </source>
</evidence>
<dbReference type="Gene3D" id="1.10.510.10">
    <property type="entry name" value="Transferase(Phosphotransferase) domain 1"/>
    <property type="match status" value="1"/>
</dbReference>
<accession>A0A7D9HA16</accession>
<dbReference type="Pfam" id="PF00069">
    <property type="entry name" value="Pkinase"/>
    <property type="match status" value="1"/>
</dbReference>
<organism evidence="12 13">
    <name type="scientific">Paramuricea clavata</name>
    <name type="common">Red gorgonian</name>
    <name type="synonym">Violescent sea-whip</name>
    <dbReference type="NCBI Taxonomy" id="317549"/>
    <lineage>
        <taxon>Eukaryota</taxon>
        <taxon>Metazoa</taxon>
        <taxon>Cnidaria</taxon>
        <taxon>Anthozoa</taxon>
        <taxon>Octocorallia</taxon>
        <taxon>Malacalcyonacea</taxon>
        <taxon>Plexauridae</taxon>
        <taxon>Paramuricea</taxon>
    </lineage>
</organism>
<sequence length="1060" mass="118678">MGKHCKHGSERRKDEKKLNSDNSEGDYKLVQHETLCSPTSRSRYEVLEFLGRGTFGQVVKCWKQGTDECVAIKILKNHPSYVRQGQVEISILARLRAENSEAYNFVRAIEYFQHKGHTCLVFEMLKQNLYDYLKQSKFSPMPLRRIRPIIQQVLMALSKLKSLGLIHADLKPENIMLVDPDKFPLRVKVIDFGSATHVSNTVCSTYLQSRYYRAPEVILGLQFNEAIDMWSLGCVMAELFLGWPLYPGSSEYDQIRYIIQTQGNVGLFELLVVGTKVSRFFKKTNLNKSTMMWEYKLKESLEYEKETKIKSQEARKYIFKNLNDIADVKFPSGLSGIDKRAEKVDRNEFVKLLKQLLSIDPEKRITPDAALSHPFITLTHLAEYSNSEVFNSAVRKMEACRRNVGCAEQKSNTLVENTYSRVPGNKTNSILTIPTSFRDNMMNPGISETSYIPQRVVSGAPPHFTMGKPLVVNIPHAPTIQQTNVAANAVPVAMPTSHRPMYMKFVPWQNVSGHSSQQAPTHAESWRSQTKCVSNDNGYISGDTSPFYPVDANGIKLHGKRDEYDQRGGSMFATSLSSSIWNPKTYRPSAPAWKYPTGATRTHLDNQEYELPTFCLSSPGRRPPVTDMRFGSHDLVCSQDISPMLMSPDRSLKMAGKQKTVCSPIVIPDSPSPSVITISSSSDRSNSLDITGQSSSTFSNEGIADDFFQLPRNNFLLNSERNFRGAEVPGNSCSGYCSGHSDERVPGQGVKDRKMDRKTQRPLETLTEQAPRYKQSCTRDIWISPRTSCAPKQVRNTDYFNIDDTDDDVSRRKYASPEISFMKGERVFDGSSGRSVDFEKACKVRRTGKYHHHPSRDQETQTLHETASAFTNPAGSARAREFIEMSRQNHSPAVKLQAGNSFQLLPTFIPVPSDPNGTCFVSPTLGYPVSAAAHPPFAQMPSTTHVLHPGNAAKDHFVYLPSQMYSHVPHAVSTVYTSQVPPNVTTVGSPSALPVILAPGRVAYKGPHAPMANYAIPGPAFVPPPSPDISMRHNQPGGHLNAHRQYLMRPGSHVLQPMYQ</sequence>
<keyword evidence="3" id="KW-0808">Transferase</keyword>
<evidence type="ECO:0000256" key="10">
    <source>
        <dbReference type="SAM" id="MobiDB-lite"/>
    </source>
</evidence>
<keyword evidence="6" id="KW-0067">ATP-binding</keyword>
<evidence type="ECO:0000256" key="5">
    <source>
        <dbReference type="ARBA" id="ARBA00022777"/>
    </source>
</evidence>
<dbReference type="GO" id="GO:0004674">
    <property type="term" value="F:protein serine/threonine kinase activity"/>
    <property type="evidence" value="ECO:0007669"/>
    <property type="project" value="UniProtKB-KW"/>
</dbReference>
<dbReference type="Proteomes" id="UP001152795">
    <property type="component" value="Unassembled WGS sequence"/>
</dbReference>
<keyword evidence="2" id="KW-0723">Serine/threonine-protein kinase</keyword>
<feature type="region of interest" description="Disordered" evidence="10">
    <location>
        <begin position="739"/>
        <end position="759"/>
    </location>
</feature>
<dbReference type="Gene3D" id="3.30.200.20">
    <property type="entry name" value="Phosphorylase Kinase, domain 1"/>
    <property type="match status" value="1"/>
</dbReference>
<protein>
    <recommendedName>
        <fullName evidence="1">non-specific serine/threonine protein kinase</fullName>
        <ecNumber evidence="1">2.7.11.1</ecNumber>
    </recommendedName>
</protein>
<dbReference type="InterPro" id="IPR000719">
    <property type="entry name" value="Prot_kinase_dom"/>
</dbReference>
<dbReference type="PROSITE" id="PS00107">
    <property type="entry name" value="PROTEIN_KINASE_ATP"/>
    <property type="match status" value="1"/>
</dbReference>
<evidence type="ECO:0000256" key="6">
    <source>
        <dbReference type="ARBA" id="ARBA00022840"/>
    </source>
</evidence>
<feature type="compositionally biased region" description="Basic and acidic residues" evidence="10">
    <location>
        <begin position="7"/>
        <end position="23"/>
    </location>
</feature>
<dbReference type="PANTHER" id="PTHR24058:SF17">
    <property type="entry name" value="HOMEODOMAIN INTERACTING PROTEIN KINASE, ISOFORM D"/>
    <property type="match status" value="1"/>
</dbReference>
<feature type="compositionally biased region" description="Basic and acidic residues" evidence="10">
    <location>
        <begin position="740"/>
        <end position="759"/>
    </location>
</feature>
<comment type="caution">
    <text evidence="12">The sequence shown here is derived from an EMBL/GenBank/DDBJ whole genome shotgun (WGS) entry which is preliminary data.</text>
</comment>
<evidence type="ECO:0000256" key="9">
    <source>
        <dbReference type="ARBA" id="ARBA00061380"/>
    </source>
</evidence>
<dbReference type="PANTHER" id="PTHR24058">
    <property type="entry name" value="DUAL SPECIFICITY PROTEIN KINASE"/>
    <property type="match status" value="1"/>
</dbReference>
<comment type="catalytic activity">
    <reaction evidence="8">
        <text>L-seryl-[protein] + ATP = O-phospho-L-seryl-[protein] + ADP + H(+)</text>
        <dbReference type="Rhea" id="RHEA:17989"/>
        <dbReference type="Rhea" id="RHEA-COMP:9863"/>
        <dbReference type="Rhea" id="RHEA-COMP:11604"/>
        <dbReference type="ChEBI" id="CHEBI:15378"/>
        <dbReference type="ChEBI" id="CHEBI:29999"/>
        <dbReference type="ChEBI" id="CHEBI:30616"/>
        <dbReference type="ChEBI" id="CHEBI:83421"/>
        <dbReference type="ChEBI" id="CHEBI:456216"/>
        <dbReference type="EC" id="2.7.11.1"/>
    </reaction>
</comment>
<dbReference type="EC" id="2.7.11.1" evidence="1"/>
<dbReference type="SUPFAM" id="SSF56112">
    <property type="entry name" value="Protein kinase-like (PK-like)"/>
    <property type="match status" value="1"/>
</dbReference>
<dbReference type="PROSITE" id="PS00108">
    <property type="entry name" value="PROTEIN_KINASE_ST"/>
    <property type="match status" value="1"/>
</dbReference>
<name>A0A7D9HA16_PARCT</name>
<dbReference type="InterPro" id="IPR011009">
    <property type="entry name" value="Kinase-like_dom_sf"/>
</dbReference>
<dbReference type="SMART" id="SM00220">
    <property type="entry name" value="S_TKc"/>
    <property type="match status" value="1"/>
</dbReference>
<dbReference type="OrthoDB" id="10030361at2759"/>
<reference evidence="12" key="1">
    <citation type="submission" date="2020-04" db="EMBL/GenBank/DDBJ databases">
        <authorList>
            <person name="Alioto T."/>
            <person name="Alioto T."/>
            <person name="Gomez Garrido J."/>
        </authorList>
    </citation>
    <scope>NUCLEOTIDE SEQUENCE</scope>
    <source>
        <strain evidence="12">A484AB</strain>
    </source>
</reference>
<keyword evidence="12" id="KW-0371">Homeobox</keyword>
<dbReference type="EMBL" id="CACRXK020000110">
    <property type="protein sequence ID" value="CAB3978403.1"/>
    <property type="molecule type" value="Genomic_DNA"/>
</dbReference>
<dbReference type="GO" id="GO:0005737">
    <property type="term" value="C:cytoplasm"/>
    <property type="evidence" value="ECO:0007669"/>
    <property type="project" value="TreeGrafter"/>
</dbReference>
<proteinExistence type="inferred from homology"/>
<evidence type="ECO:0000313" key="12">
    <source>
        <dbReference type="EMBL" id="CAB3978403.1"/>
    </source>
</evidence>
<dbReference type="GO" id="GO:0005524">
    <property type="term" value="F:ATP binding"/>
    <property type="evidence" value="ECO:0007669"/>
    <property type="project" value="UniProtKB-UniRule"/>
</dbReference>
<dbReference type="GO" id="GO:0005634">
    <property type="term" value="C:nucleus"/>
    <property type="evidence" value="ECO:0007669"/>
    <property type="project" value="TreeGrafter"/>
</dbReference>
<dbReference type="InterPro" id="IPR008271">
    <property type="entry name" value="Ser/Thr_kinase_AS"/>
</dbReference>